<dbReference type="InterPro" id="IPR044843">
    <property type="entry name" value="Trans_IPPS_bact-type"/>
</dbReference>
<dbReference type="InterPro" id="IPR019845">
    <property type="entry name" value="Squalene/phytoene_synthase_CS"/>
</dbReference>
<dbReference type="AlphaFoldDB" id="A0A934TMA2"/>
<dbReference type="PANTHER" id="PTHR31480">
    <property type="entry name" value="BIFUNCTIONAL LYCOPENE CYCLASE/PHYTOENE SYNTHASE"/>
    <property type="match status" value="1"/>
</dbReference>
<evidence type="ECO:0000256" key="5">
    <source>
        <dbReference type="ARBA" id="ARBA00022679"/>
    </source>
</evidence>
<dbReference type="Pfam" id="PF00494">
    <property type="entry name" value="SQS_PSY"/>
    <property type="match status" value="1"/>
</dbReference>
<dbReference type="GO" id="GO:0051996">
    <property type="term" value="F:squalene synthase [NAD(P)H] activity"/>
    <property type="evidence" value="ECO:0007669"/>
    <property type="project" value="InterPro"/>
</dbReference>
<reference evidence="9" key="1">
    <citation type="submission" date="2017-05" db="EMBL/GenBank/DDBJ databases">
        <authorList>
            <person name="Imhoff J.F."/>
            <person name="Rahn T."/>
            <person name="Kuenzel S."/>
            <person name="Neulinger S.C."/>
        </authorList>
    </citation>
    <scope>NUCLEOTIDE SEQUENCE</scope>
    <source>
        <strain evidence="9">LMG 28126</strain>
    </source>
</reference>
<comment type="caution">
    <text evidence="9">The sequence shown here is derived from an EMBL/GenBank/DDBJ whole genome shotgun (WGS) entry which is preliminary data.</text>
</comment>
<evidence type="ECO:0000256" key="4">
    <source>
        <dbReference type="ARBA" id="ARBA00006251"/>
    </source>
</evidence>
<dbReference type="PROSITE" id="PS01045">
    <property type="entry name" value="SQUALEN_PHYTOEN_SYN_2"/>
    <property type="match status" value="1"/>
</dbReference>
<evidence type="ECO:0000313" key="10">
    <source>
        <dbReference type="Proteomes" id="UP000706333"/>
    </source>
</evidence>
<dbReference type="GO" id="GO:0016117">
    <property type="term" value="P:carotenoid biosynthetic process"/>
    <property type="evidence" value="ECO:0007669"/>
    <property type="project" value="UniProtKB-KW"/>
</dbReference>
<keyword evidence="6" id="KW-0125">Carotenoid biosynthesis</keyword>
<gene>
    <name evidence="9" type="ORF">CCR87_10625</name>
</gene>
<keyword evidence="5" id="KW-0808">Transferase</keyword>
<protein>
    <submittedName>
        <fullName evidence="9">Phytoene synthase</fullName>
    </submittedName>
</protein>
<dbReference type="InterPro" id="IPR033904">
    <property type="entry name" value="Trans_IPPS_HH"/>
</dbReference>
<evidence type="ECO:0000256" key="7">
    <source>
        <dbReference type="ARBA" id="ARBA00023211"/>
    </source>
</evidence>
<evidence type="ECO:0000313" key="9">
    <source>
        <dbReference type="EMBL" id="MBK5927777.1"/>
    </source>
</evidence>
<dbReference type="PROSITE" id="PS01044">
    <property type="entry name" value="SQUALEN_PHYTOEN_SYN_1"/>
    <property type="match status" value="1"/>
</dbReference>
<sequence length="369" mass="39741">MSTVATDAPRAAPAVRRTALLAEDLDHCEAAIRTGSRSFFTASKLLPGRVRRPALALYAFCRLSDDAVDLTREKPAAILALRDRLDLVYRGTPRNAPADRAFAAIVEEFEMPRALPEALLEGLAWDAQGRRYRTIDDLHSYSARVAAAVGAMMCVLMRVRDADALARACDLGLAMQLTNIARDVGEDAREGRLFLPTDWMEGAGIDTQAFLADPQPTAPVCRVVRRLLAEADRLYFRSEAGIAALPLSVRPGIAAARHIYAAIGTRIACAGHDSITQRAYTGPGAKLWGLATAGVHVAVTLALPRPVELHALPEPSVAFLVNAAAHAPPARETWAQGRSAALLSVLSDLESRDRARRGLMGRATEPNCE</sequence>
<dbReference type="CDD" id="cd00683">
    <property type="entry name" value="Trans_IPPS_HH"/>
    <property type="match status" value="1"/>
</dbReference>
<dbReference type="FunFam" id="1.10.600.10:FF:000020">
    <property type="entry name" value="Phytoene synthase"/>
    <property type="match status" value="1"/>
</dbReference>
<dbReference type="Proteomes" id="UP000706333">
    <property type="component" value="Unassembled WGS sequence"/>
</dbReference>
<keyword evidence="7" id="KW-0464">Manganese</keyword>
<evidence type="ECO:0000256" key="1">
    <source>
        <dbReference type="ARBA" id="ARBA00001936"/>
    </source>
</evidence>
<dbReference type="InterPro" id="IPR002060">
    <property type="entry name" value="Squ/phyt_synthse"/>
</dbReference>
<comment type="cofactor">
    <cofactor evidence="2">
        <name>Mg(2+)</name>
        <dbReference type="ChEBI" id="CHEBI:18420"/>
    </cofactor>
</comment>
<organism evidence="9 10">
    <name type="scientific">Rhodobaculum claviforme</name>
    <dbReference type="NCBI Taxonomy" id="1549854"/>
    <lineage>
        <taxon>Bacteria</taxon>
        <taxon>Pseudomonadati</taxon>
        <taxon>Pseudomonadota</taxon>
        <taxon>Alphaproteobacteria</taxon>
        <taxon>Rhodobacterales</taxon>
        <taxon>Paracoccaceae</taxon>
        <taxon>Rhodobaculum</taxon>
    </lineage>
</organism>
<reference evidence="9" key="2">
    <citation type="journal article" date="2020" name="Microorganisms">
        <title>Osmotic Adaptation and Compatible Solute Biosynthesis of Phototrophic Bacteria as Revealed from Genome Analyses.</title>
        <authorList>
            <person name="Imhoff J.F."/>
            <person name="Rahn T."/>
            <person name="Kunzel S."/>
            <person name="Keller A."/>
            <person name="Neulinger S.C."/>
        </authorList>
    </citation>
    <scope>NUCLEOTIDE SEQUENCE</scope>
    <source>
        <strain evidence="9">LMG 28126</strain>
    </source>
</reference>
<dbReference type="SFLD" id="SFLDG01018">
    <property type="entry name" value="Squalene/Phytoene_Synthase_Lik"/>
    <property type="match status" value="1"/>
</dbReference>
<name>A0A934TMA2_9RHOB</name>
<dbReference type="RefSeq" id="WP_201157532.1">
    <property type="nucleotide sequence ID" value="NZ_NHSD01000273.1"/>
</dbReference>
<dbReference type="NCBIfam" id="NF045921">
    <property type="entry name" value="PhytnSynCrtBRhod"/>
    <property type="match status" value="1"/>
</dbReference>
<dbReference type="Gene3D" id="1.10.600.10">
    <property type="entry name" value="Farnesyl Diphosphate Synthase"/>
    <property type="match status" value="1"/>
</dbReference>
<comment type="cofactor">
    <cofactor evidence="1">
        <name>Mn(2+)</name>
        <dbReference type="ChEBI" id="CHEBI:29035"/>
    </cofactor>
</comment>
<dbReference type="SFLD" id="SFLDS00005">
    <property type="entry name" value="Isoprenoid_Synthase_Type_I"/>
    <property type="match status" value="1"/>
</dbReference>
<evidence type="ECO:0000256" key="8">
    <source>
        <dbReference type="ARBA" id="ARBA00053028"/>
    </source>
</evidence>
<dbReference type="EMBL" id="NHSD01000273">
    <property type="protein sequence ID" value="MBK5927777.1"/>
    <property type="molecule type" value="Genomic_DNA"/>
</dbReference>
<dbReference type="GO" id="GO:0004311">
    <property type="term" value="F:geranylgeranyl diphosphate synthase activity"/>
    <property type="evidence" value="ECO:0007669"/>
    <property type="project" value="InterPro"/>
</dbReference>
<proteinExistence type="inferred from homology"/>
<dbReference type="SUPFAM" id="SSF48576">
    <property type="entry name" value="Terpenoid synthases"/>
    <property type="match status" value="1"/>
</dbReference>
<accession>A0A934TMA2</accession>
<keyword evidence="10" id="KW-1185">Reference proteome</keyword>
<comment type="similarity">
    <text evidence="4">Belongs to the phytoene/squalene synthase family.</text>
</comment>
<evidence type="ECO:0000256" key="2">
    <source>
        <dbReference type="ARBA" id="ARBA00001946"/>
    </source>
</evidence>
<comment type="cofactor">
    <cofactor evidence="8">
        <name>ATP</name>
        <dbReference type="ChEBI" id="CHEBI:30616"/>
    </cofactor>
</comment>
<evidence type="ECO:0000256" key="6">
    <source>
        <dbReference type="ARBA" id="ARBA00022746"/>
    </source>
</evidence>
<comment type="pathway">
    <text evidence="3">Carotenoid biosynthesis; phytoene biosynthesis.</text>
</comment>
<dbReference type="SFLD" id="SFLDG01212">
    <property type="entry name" value="Phytoene_synthase_like"/>
    <property type="match status" value="1"/>
</dbReference>
<dbReference type="InterPro" id="IPR008949">
    <property type="entry name" value="Isoprenoid_synthase_dom_sf"/>
</dbReference>
<evidence type="ECO:0000256" key="3">
    <source>
        <dbReference type="ARBA" id="ARBA00004684"/>
    </source>
</evidence>